<comment type="caution">
    <text evidence="1">The sequence shown here is derived from an EMBL/GenBank/DDBJ whole genome shotgun (WGS) entry which is preliminary data.</text>
</comment>
<name>A0A4Q0VG90_9LACO</name>
<reference evidence="1 2" key="1">
    <citation type="submission" date="2018-08" db="EMBL/GenBank/DDBJ databases">
        <title>Lactobacillus suantsai sp. nov., isolated from traditional fermented suan-tsai in Taiwan.</title>
        <authorList>
            <person name="Huang C.-H."/>
        </authorList>
    </citation>
    <scope>NUCLEOTIDE SEQUENCE [LARGE SCALE GENOMIC DNA]</scope>
    <source>
        <strain evidence="1 2">BCRC 12945</strain>
    </source>
</reference>
<organism evidence="1 2">
    <name type="scientific">Levilactobacillus suantsaii</name>
    <dbReference type="NCBI Taxonomy" id="2292255"/>
    <lineage>
        <taxon>Bacteria</taxon>
        <taxon>Bacillati</taxon>
        <taxon>Bacillota</taxon>
        <taxon>Bacilli</taxon>
        <taxon>Lactobacillales</taxon>
        <taxon>Lactobacillaceae</taxon>
        <taxon>Levilactobacillus</taxon>
    </lineage>
</organism>
<keyword evidence="2" id="KW-1185">Reference proteome</keyword>
<dbReference type="EMBL" id="QXIL01000020">
    <property type="protein sequence ID" value="RXI77565.1"/>
    <property type="molecule type" value="Genomic_DNA"/>
</dbReference>
<evidence type="ECO:0000313" key="1">
    <source>
        <dbReference type="EMBL" id="RXI77565.1"/>
    </source>
</evidence>
<proteinExistence type="predicted"/>
<protein>
    <submittedName>
        <fullName evidence="1">Uncharacterized protein</fullName>
    </submittedName>
</protein>
<dbReference type="AlphaFoldDB" id="A0A4Q0VG90"/>
<evidence type="ECO:0000313" key="2">
    <source>
        <dbReference type="Proteomes" id="UP000290602"/>
    </source>
</evidence>
<sequence length="62" mass="7009">MKITFNGKFYRNFLFWLGLIFLAVVVLENVYLDVAYNVAGVGAGILLMVMGLFRFTGITTRN</sequence>
<dbReference type="RefSeq" id="WP_129033007.1">
    <property type="nucleotide sequence ID" value="NZ_CP059603.1"/>
</dbReference>
<dbReference type="OrthoDB" id="9910992at2"/>
<gene>
    <name evidence="1" type="ORF">DXH47_09035</name>
</gene>
<accession>A0A4Q0VG90</accession>
<dbReference type="Proteomes" id="UP000290602">
    <property type="component" value="Unassembled WGS sequence"/>
</dbReference>